<feature type="compositionally biased region" description="Basic residues" evidence="1">
    <location>
        <begin position="1"/>
        <end position="10"/>
    </location>
</feature>
<evidence type="ECO:0000313" key="2">
    <source>
        <dbReference type="EMBL" id="KIM54875.1"/>
    </source>
</evidence>
<dbReference type="OrthoDB" id="4230923at2759"/>
<dbReference type="InParanoid" id="A0A0C3D216"/>
<name>A0A0C3D216_9AGAM</name>
<evidence type="ECO:0000313" key="3">
    <source>
        <dbReference type="Proteomes" id="UP000053989"/>
    </source>
</evidence>
<gene>
    <name evidence="2" type="ORF">SCLCIDRAFT_135910</name>
</gene>
<reference evidence="3" key="2">
    <citation type="submission" date="2015-01" db="EMBL/GenBank/DDBJ databases">
        <title>Evolutionary Origins and Diversification of the Mycorrhizal Mutualists.</title>
        <authorList>
            <consortium name="DOE Joint Genome Institute"/>
            <consortium name="Mycorrhizal Genomics Consortium"/>
            <person name="Kohler A."/>
            <person name="Kuo A."/>
            <person name="Nagy L.G."/>
            <person name="Floudas D."/>
            <person name="Copeland A."/>
            <person name="Barry K.W."/>
            <person name="Cichocki N."/>
            <person name="Veneault-Fourrey C."/>
            <person name="LaButti K."/>
            <person name="Lindquist E.A."/>
            <person name="Lipzen A."/>
            <person name="Lundell T."/>
            <person name="Morin E."/>
            <person name="Murat C."/>
            <person name="Riley R."/>
            <person name="Ohm R."/>
            <person name="Sun H."/>
            <person name="Tunlid A."/>
            <person name="Henrissat B."/>
            <person name="Grigoriev I.V."/>
            <person name="Hibbett D.S."/>
            <person name="Martin F."/>
        </authorList>
    </citation>
    <scope>NUCLEOTIDE SEQUENCE [LARGE SCALE GENOMIC DNA]</scope>
    <source>
        <strain evidence="3">Foug A</strain>
    </source>
</reference>
<reference evidence="2 3" key="1">
    <citation type="submission" date="2014-04" db="EMBL/GenBank/DDBJ databases">
        <authorList>
            <consortium name="DOE Joint Genome Institute"/>
            <person name="Kuo A."/>
            <person name="Kohler A."/>
            <person name="Nagy L.G."/>
            <person name="Floudas D."/>
            <person name="Copeland A."/>
            <person name="Barry K.W."/>
            <person name="Cichocki N."/>
            <person name="Veneault-Fourrey C."/>
            <person name="LaButti K."/>
            <person name="Lindquist E.A."/>
            <person name="Lipzen A."/>
            <person name="Lundell T."/>
            <person name="Morin E."/>
            <person name="Murat C."/>
            <person name="Sun H."/>
            <person name="Tunlid A."/>
            <person name="Henrissat B."/>
            <person name="Grigoriev I.V."/>
            <person name="Hibbett D.S."/>
            <person name="Martin F."/>
            <person name="Nordberg H.P."/>
            <person name="Cantor M.N."/>
            <person name="Hua S.X."/>
        </authorList>
    </citation>
    <scope>NUCLEOTIDE SEQUENCE [LARGE SCALE GENOMIC DNA]</scope>
    <source>
        <strain evidence="2 3">Foug A</strain>
    </source>
</reference>
<proteinExistence type="predicted"/>
<dbReference type="EMBL" id="KN822145">
    <property type="protein sequence ID" value="KIM54875.1"/>
    <property type="molecule type" value="Genomic_DNA"/>
</dbReference>
<dbReference type="HOGENOM" id="CLU_138300_0_0_1"/>
<dbReference type="Proteomes" id="UP000053989">
    <property type="component" value="Unassembled WGS sequence"/>
</dbReference>
<evidence type="ECO:0000256" key="1">
    <source>
        <dbReference type="SAM" id="MobiDB-lite"/>
    </source>
</evidence>
<accession>A0A0C3D216</accession>
<protein>
    <submittedName>
        <fullName evidence="2">Uncharacterized protein</fullName>
    </submittedName>
</protein>
<feature type="region of interest" description="Disordered" evidence="1">
    <location>
        <begin position="1"/>
        <end position="25"/>
    </location>
</feature>
<feature type="non-terminal residue" evidence="2">
    <location>
        <position position="147"/>
    </location>
</feature>
<organism evidence="2 3">
    <name type="scientific">Scleroderma citrinum Foug A</name>
    <dbReference type="NCBI Taxonomy" id="1036808"/>
    <lineage>
        <taxon>Eukaryota</taxon>
        <taxon>Fungi</taxon>
        <taxon>Dikarya</taxon>
        <taxon>Basidiomycota</taxon>
        <taxon>Agaricomycotina</taxon>
        <taxon>Agaricomycetes</taxon>
        <taxon>Agaricomycetidae</taxon>
        <taxon>Boletales</taxon>
        <taxon>Sclerodermatineae</taxon>
        <taxon>Sclerodermataceae</taxon>
        <taxon>Scleroderma</taxon>
    </lineage>
</organism>
<sequence length="147" mass="16484">MKKSWSRKPTAHWSSHAPSHYDPTIPEEAQFIPTKKINHGQVLYEVDSPETADWLCSSAGAKAFIANFGPNMTLATKPSPVLVEYVPLHFNTDDPSALRDMESKNDLPTGAIKSARWIKPIKRRSLQQRRAHLTLEILKPGDANQTI</sequence>
<dbReference type="AlphaFoldDB" id="A0A0C3D216"/>
<keyword evidence="3" id="KW-1185">Reference proteome</keyword>